<comment type="subcellular location">
    <subcellularLocation>
        <location evidence="1">Cytoplasm</location>
    </subcellularLocation>
</comment>
<evidence type="ECO:0008006" key="9">
    <source>
        <dbReference type="Google" id="ProtNLM"/>
    </source>
</evidence>
<name>A0A8J2L2P5_9HEXA</name>
<dbReference type="GO" id="GO:0030286">
    <property type="term" value="C:dynein complex"/>
    <property type="evidence" value="ECO:0007669"/>
    <property type="project" value="UniProtKB-KW"/>
</dbReference>
<dbReference type="PANTHER" id="PTHR15346">
    <property type="entry name" value="DYNACTIN SUBUNIT"/>
    <property type="match status" value="1"/>
</dbReference>
<comment type="caution">
    <text evidence="7">The sequence shown here is derived from an EMBL/GenBank/DDBJ whole genome shotgun (WGS) entry which is preliminary data.</text>
</comment>
<proteinExistence type="inferred from homology"/>
<dbReference type="Proteomes" id="UP000708208">
    <property type="component" value="Unassembled WGS sequence"/>
</dbReference>
<dbReference type="EMBL" id="CAJVCH010539923">
    <property type="protein sequence ID" value="CAG7826486.1"/>
    <property type="molecule type" value="Genomic_DNA"/>
</dbReference>
<accession>A0A8J2L2P5</accession>
<comment type="similarity">
    <text evidence="2">Belongs to the dynactin subunit 2 family.</text>
</comment>
<evidence type="ECO:0000256" key="2">
    <source>
        <dbReference type="ARBA" id="ARBA00006176"/>
    </source>
</evidence>
<evidence type="ECO:0000256" key="5">
    <source>
        <dbReference type="SAM" id="Coils"/>
    </source>
</evidence>
<evidence type="ECO:0000256" key="6">
    <source>
        <dbReference type="SAM" id="MobiDB-lite"/>
    </source>
</evidence>
<keyword evidence="4" id="KW-0243">Dynein</keyword>
<dbReference type="GO" id="GO:0005869">
    <property type="term" value="C:dynactin complex"/>
    <property type="evidence" value="ECO:0007669"/>
    <property type="project" value="InterPro"/>
</dbReference>
<dbReference type="OrthoDB" id="4977at2759"/>
<protein>
    <recommendedName>
        <fullName evidence="9">Dynactin subunit 2</fullName>
    </recommendedName>
</protein>
<evidence type="ECO:0000313" key="8">
    <source>
        <dbReference type="Proteomes" id="UP000708208"/>
    </source>
</evidence>
<dbReference type="Pfam" id="PF04912">
    <property type="entry name" value="Dynamitin"/>
    <property type="match status" value="1"/>
</dbReference>
<dbReference type="AlphaFoldDB" id="A0A8J2L2P5"/>
<dbReference type="GO" id="GO:0007017">
    <property type="term" value="P:microtubule-based process"/>
    <property type="evidence" value="ECO:0007669"/>
    <property type="project" value="InterPro"/>
</dbReference>
<sequence>MADPKYANLPGIAYDQPDIYETSDLPESDQYVDFNPEEDSSQDIEVVRINSQSSYEKFRGKYLDSSRVDFSDRITKPSMRQGYSCRTTWELAAEGEPETTTQKFLRLKCEFQELVEEIEKNGLGSDDENNLKPEDIIAEVNDMQQKLLNVRTNPDDSSHGTGDKQLLKNKLAAKMDEIQGTSKDSSKASDAVQYELCYNRGVSSKTSQVKITELESRLQRLENVLGAEKSEKLATVALSPKNQTVLGTLSILNSRLALLEPSHIELIEARLSSVLQKVTKIAEKKLDVEELERTLKLSDLYDLMEESSATLKALPELSARLESLKELHENANEVVKNIENIKSLQEFIVNGTVENESNLKDFLTGEDSGFLRTFMNHFMRGFIIFLT</sequence>
<evidence type="ECO:0000256" key="1">
    <source>
        <dbReference type="ARBA" id="ARBA00004496"/>
    </source>
</evidence>
<evidence type="ECO:0000313" key="7">
    <source>
        <dbReference type="EMBL" id="CAG7826486.1"/>
    </source>
</evidence>
<dbReference type="InterPro" id="IPR028133">
    <property type="entry name" value="Dynamitin"/>
</dbReference>
<keyword evidence="8" id="KW-1185">Reference proteome</keyword>
<feature type="coiled-coil region" evidence="5">
    <location>
        <begin position="204"/>
        <end position="231"/>
    </location>
</feature>
<keyword evidence="3" id="KW-0963">Cytoplasm</keyword>
<feature type="coiled-coil region" evidence="5">
    <location>
        <begin position="314"/>
        <end position="344"/>
    </location>
</feature>
<organism evidence="7 8">
    <name type="scientific">Allacma fusca</name>
    <dbReference type="NCBI Taxonomy" id="39272"/>
    <lineage>
        <taxon>Eukaryota</taxon>
        <taxon>Metazoa</taxon>
        <taxon>Ecdysozoa</taxon>
        <taxon>Arthropoda</taxon>
        <taxon>Hexapoda</taxon>
        <taxon>Collembola</taxon>
        <taxon>Symphypleona</taxon>
        <taxon>Sminthuridae</taxon>
        <taxon>Allacma</taxon>
    </lineage>
</organism>
<gene>
    <name evidence="7" type="ORF">AFUS01_LOCUS36536</name>
</gene>
<dbReference type="GO" id="GO:0005737">
    <property type="term" value="C:cytoplasm"/>
    <property type="evidence" value="ECO:0007669"/>
    <property type="project" value="UniProtKB-SubCell"/>
</dbReference>
<feature type="region of interest" description="Disordered" evidence="6">
    <location>
        <begin position="1"/>
        <end position="40"/>
    </location>
</feature>
<evidence type="ECO:0000256" key="3">
    <source>
        <dbReference type="ARBA" id="ARBA00022490"/>
    </source>
</evidence>
<reference evidence="7" key="1">
    <citation type="submission" date="2021-06" db="EMBL/GenBank/DDBJ databases">
        <authorList>
            <person name="Hodson N. C."/>
            <person name="Mongue J. A."/>
            <person name="Jaron S. K."/>
        </authorList>
    </citation>
    <scope>NUCLEOTIDE SEQUENCE</scope>
</reference>
<keyword evidence="5" id="KW-0175">Coiled coil</keyword>
<evidence type="ECO:0000256" key="4">
    <source>
        <dbReference type="ARBA" id="ARBA00023017"/>
    </source>
</evidence>